<dbReference type="PaxDb" id="65489-OBART11G18460.1"/>
<protein>
    <submittedName>
        <fullName evidence="1">Uncharacterized protein</fullName>
    </submittedName>
</protein>
<reference evidence="1" key="2">
    <citation type="submission" date="2015-03" db="UniProtKB">
        <authorList>
            <consortium name="EnsemblPlants"/>
        </authorList>
    </citation>
    <scope>IDENTIFICATION</scope>
</reference>
<sequence>MPMLTKLQFWLPASKEGVIAGDIGLGDLPMLNIVEVFLACQDVMTEQMEDAEAAWSLSG</sequence>
<evidence type="ECO:0000313" key="2">
    <source>
        <dbReference type="Proteomes" id="UP000026960"/>
    </source>
</evidence>
<proteinExistence type="predicted"/>
<name>A0A0D3HNI7_9ORYZ</name>
<evidence type="ECO:0000313" key="1">
    <source>
        <dbReference type="EnsemblPlants" id="OBART11G18460.1"/>
    </source>
</evidence>
<dbReference type="Gramene" id="OBART11G18460.1">
    <property type="protein sequence ID" value="OBART11G18460.1"/>
    <property type="gene ID" value="OBART11G18460"/>
</dbReference>
<keyword evidence="2" id="KW-1185">Reference proteome</keyword>
<dbReference type="Proteomes" id="UP000026960">
    <property type="component" value="Chromosome 11"/>
</dbReference>
<dbReference type="HOGENOM" id="CLU_2964499_0_0_1"/>
<organism evidence="1">
    <name type="scientific">Oryza barthii</name>
    <dbReference type="NCBI Taxonomy" id="65489"/>
    <lineage>
        <taxon>Eukaryota</taxon>
        <taxon>Viridiplantae</taxon>
        <taxon>Streptophyta</taxon>
        <taxon>Embryophyta</taxon>
        <taxon>Tracheophyta</taxon>
        <taxon>Spermatophyta</taxon>
        <taxon>Magnoliopsida</taxon>
        <taxon>Liliopsida</taxon>
        <taxon>Poales</taxon>
        <taxon>Poaceae</taxon>
        <taxon>BOP clade</taxon>
        <taxon>Oryzoideae</taxon>
        <taxon>Oryzeae</taxon>
        <taxon>Oryzinae</taxon>
        <taxon>Oryza</taxon>
    </lineage>
</organism>
<dbReference type="AlphaFoldDB" id="A0A0D3HNI7"/>
<reference evidence="1" key="1">
    <citation type="journal article" date="2009" name="Rice">
        <title>De Novo Next Generation Sequencing of Plant Genomes.</title>
        <authorList>
            <person name="Rounsley S."/>
            <person name="Marri P.R."/>
            <person name="Yu Y."/>
            <person name="He R."/>
            <person name="Sisneros N."/>
            <person name="Goicoechea J.L."/>
            <person name="Lee S.J."/>
            <person name="Angelova A."/>
            <person name="Kudrna D."/>
            <person name="Luo M."/>
            <person name="Affourtit J."/>
            <person name="Desany B."/>
            <person name="Knight J."/>
            <person name="Niazi F."/>
            <person name="Egholm M."/>
            <person name="Wing R.A."/>
        </authorList>
    </citation>
    <scope>NUCLEOTIDE SEQUENCE [LARGE SCALE GENOMIC DNA]</scope>
    <source>
        <strain evidence="1">cv. IRGC 105608</strain>
    </source>
</reference>
<dbReference type="EnsemblPlants" id="OBART11G18460.1">
    <property type="protein sequence ID" value="OBART11G18460.1"/>
    <property type="gene ID" value="OBART11G18460"/>
</dbReference>
<accession>A0A0D3HNI7</accession>